<feature type="compositionally biased region" description="Polar residues" evidence="1">
    <location>
        <begin position="109"/>
        <end position="118"/>
    </location>
</feature>
<feature type="region of interest" description="Disordered" evidence="1">
    <location>
        <begin position="137"/>
        <end position="156"/>
    </location>
</feature>
<feature type="region of interest" description="Disordered" evidence="1">
    <location>
        <begin position="219"/>
        <end position="272"/>
    </location>
</feature>
<dbReference type="AlphaFoldDB" id="A0A7J7JFK2"/>
<dbReference type="Proteomes" id="UP000593567">
    <property type="component" value="Unassembled WGS sequence"/>
</dbReference>
<dbReference type="EMBL" id="VXIV02002515">
    <property type="protein sequence ID" value="KAF6024905.1"/>
    <property type="molecule type" value="Genomic_DNA"/>
</dbReference>
<feature type="compositionally biased region" description="Polar residues" evidence="1">
    <location>
        <begin position="221"/>
        <end position="265"/>
    </location>
</feature>
<keyword evidence="3" id="KW-1185">Reference proteome</keyword>
<accession>A0A7J7JFK2</accession>
<reference evidence="2" key="1">
    <citation type="submission" date="2020-06" db="EMBL/GenBank/DDBJ databases">
        <title>Draft genome of Bugula neritina, a colonial animal packing powerful symbionts and potential medicines.</title>
        <authorList>
            <person name="Rayko M."/>
        </authorList>
    </citation>
    <scope>NUCLEOTIDE SEQUENCE [LARGE SCALE GENOMIC DNA]</scope>
    <source>
        <strain evidence="2">Kwan_BN1</strain>
    </source>
</reference>
<evidence type="ECO:0000313" key="3">
    <source>
        <dbReference type="Proteomes" id="UP000593567"/>
    </source>
</evidence>
<sequence length="323" mass="35798">MCPSLFNCSNLVLLARYGKHEEMTSCNKADSRLSPNSLPSKRKAKNRIYKTYYHDIYVTYNKLTSSEDLNSEDSDPDETQLMLSSLVLNTDSAASTTSEQHTDCRGAPTKQSIGGLSTVDSGVVSHDSLLDRYREMSAPRSECSESPSSKYSTLDTTQRGRGLGMAEFDPLNPPVLLDSKLRSQSRTRLEEHQTRGKSPCRSHGVKQIINFFEGSQEDLASRTQQRITGSTGHLTRTPSGAQSTSGSTDNLHHGNSTYSTKQYSSKPPPIKQPLYTSPIRLARKSRAKSKPELHGVIVIESVRRVNHLTCHKLTLSSRIFCLA</sequence>
<feature type="compositionally biased region" description="Low complexity" evidence="1">
    <location>
        <begin position="138"/>
        <end position="152"/>
    </location>
</feature>
<gene>
    <name evidence="2" type="ORF">EB796_016788</name>
</gene>
<name>A0A7J7JFK2_BUGNE</name>
<feature type="region of interest" description="Disordered" evidence="1">
    <location>
        <begin position="91"/>
        <end position="118"/>
    </location>
</feature>
<proteinExistence type="predicted"/>
<evidence type="ECO:0000256" key="1">
    <source>
        <dbReference type="SAM" id="MobiDB-lite"/>
    </source>
</evidence>
<evidence type="ECO:0000313" key="2">
    <source>
        <dbReference type="EMBL" id="KAF6024905.1"/>
    </source>
</evidence>
<organism evidence="2 3">
    <name type="scientific">Bugula neritina</name>
    <name type="common">Brown bryozoan</name>
    <name type="synonym">Sertularia neritina</name>
    <dbReference type="NCBI Taxonomy" id="10212"/>
    <lineage>
        <taxon>Eukaryota</taxon>
        <taxon>Metazoa</taxon>
        <taxon>Spiralia</taxon>
        <taxon>Lophotrochozoa</taxon>
        <taxon>Bryozoa</taxon>
        <taxon>Gymnolaemata</taxon>
        <taxon>Cheilostomatida</taxon>
        <taxon>Flustrina</taxon>
        <taxon>Buguloidea</taxon>
        <taxon>Bugulidae</taxon>
        <taxon>Bugula</taxon>
    </lineage>
</organism>
<protein>
    <submittedName>
        <fullName evidence="2">Uncharacterized protein</fullName>
    </submittedName>
</protein>
<comment type="caution">
    <text evidence="2">The sequence shown here is derived from an EMBL/GenBank/DDBJ whole genome shotgun (WGS) entry which is preliminary data.</text>
</comment>